<dbReference type="InterPro" id="IPR045325">
    <property type="entry name" value="TMEM70/TMEM186/TMEM223"/>
</dbReference>
<dbReference type="EMBL" id="JABXXO010000003">
    <property type="protein sequence ID" value="KAF7783170.1"/>
    <property type="molecule type" value="Genomic_DNA"/>
</dbReference>
<evidence type="ECO:0000313" key="3">
    <source>
        <dbReference type="EMBL" id="KAF7783170.1"/>
    </source>
</evidence>
<dbReference type="Proteomes" id="UP000629468">
    <property type="component" value="Unassembled WGS sequence"/>
</dbReference>
<sequence length="277" mass="30816">MLIPRLLVQRTLLRSLPTTRVLFSRTIHVKQTLRPLAHTPSVAKFSRRNIVTTSASTTTESTSPSTTTPVQNETETDTQQPPVSLYDQVYVGPLEQTYKRLKLFSITSLALSTTLAPFIFVVESSLPMNARIALAMIAITTSASSTALVGWCGKSYVTQLKYIRPEENGGAEGMEMTTMSLFVKPRITRVYDPSFLVESGRPFAKWELAQTVVLSKEESEGERRVEPGQEETVAETRDKDGKLLGRWVVTWGENGEGTCREIGSVVRCYSVHEELLP</sequence>
<feature type="transmembrane region" description="Helical" evidence="2">
    <location>
        <begin position="132"/>
        <end position="152"/>
    </location>
</feature>
<keyword evidence="2" id="KW-0812">Transmembrane</keyword>
<dbReference type="PANTHER" id="PTHR13281:SF0">
    <property type="entry name" value="TRANSMEMBRANE PROTEIN 70, MITOCHONDRIAL"/>
    <property type="match status" value="1"/>
</dbReference>
<feature type="compositionally biased region" description="Low complexity" evidence="1">
    <location>
        <begin position="53"/>
        <end position="68"/>
    </location>
</feature>
<feature type="region of interest" description="Disordered" evidence="1">
    <location>
        <begin position="53"/>
        <end position="80"/>
    </location>
</feature>
<dbReference type="GO" id="GO:0031966">
    <property type="term" value="C:mitochondrial membrane"/>
    <property type="evidence" value="ECO:0007669"/>
    <property type="project" value="TreeGrafter"/>
</dbReference>
<accession>A0A8H7F9A7</accession>
<name>A0A8H7F9A7_AGABI</name>
<protein>
    <submittedName>
        <fullName evidence="3">Uncharacterized protein</fullName>
    </submittedName>
</protein>
<reference evidence="3 4" key="1">
    <citation type="journal article" name="Sci. Rep.">
        <title>Telomere-to-telomere assembled and centromere annotated genomes of the two main subspecies of the button mushroom Agaricus bisporus reveal especially polymorphic chromosome ends.</title>
        <authorList>
            <person name="Sonnenberg A.S.M."/>
            <person name="Sedaghat-Telgerd N."/>
            <person name="Lavrijssen B."/>
            <person name="Ohm R.A."/>
            <person name="Hendrickx P.M."/>
            <person name="Scholtmeijer K."/>
            <person name="Baars J.J.P."/>
            <person name="van Peer A."/>
        </authorList>
    </citation>
    <scope>NUCLEOTIDE SEQUENCE [LARGE SCALE GENOMIC DNA]</scope>
    <source>
        <strain evidence="3 4">H119_p4</strain>
    </source>
</reference>
<feature type="region of interest" description="Disordered" evidence="1">
    <location>
        <begin position="217"/>
        <end position="237"/>
    </location>
</feature>
<keyword evidence="2" id="KW-0472">Membrane</keyword>
<evidence type="ECO:0000256" key="2">
    <source>
        <dbReference type="SAM" id="Phobius"/>
    </source>
</evidence>
<keyword evidence="2" id="KW-1133">Transmembrane helix</keyword>
<proteinExistence type="predicted"/>
<comment type="caution">
    <text evidence="3">The sequence shown here is derived from an EMBL/GenBank/DDBJ whole genome shotgun (WGS) entry which is preliminary data.</text>
</comment>
<dbReference type="InterPro" id="IPR009724">
    <property type="entry name" value="TMEM70"/>
</dbReference>
<feature type="transmembrane region" description="Helical" evidence="2">
    <location>
        <begin position="103"/>
        <end position="120"/>
    </location>
</feature>
<evidence type="ECO:0000313" key="4">
    <source>
        <dbReference type="Proteomes" id="UP000629468"/>
    </source>
</evidence>
<dbReference type="AlphaFoldDB" id="A0A8H7F9A7"/>
<organism evidence="3 4">
    <name type="scientific">Agaricus bisporus var. burnettii</name>
    <dbReference type="NCBI Taxonomy" id="192524"/>
    <lineage>
        <taxon>Eukaryota</taxon>
        <taxon>Fungi</taxon>
        <taxon>Dikarya</taxon>
        <taxon>Basidiomycota</taxon>
        <taxon>Agaricomycotina</taxon>
        <taxon>Agaricomycetes</taxon>
        <taxon>Agaricomycetidae</taxon>
        <taxon>Agaricales</taxon>
        <taxon>Agaricineae</taxon>
        <taxon>Agaricaceae</taxon>
        <taxon>Agaricus</taxon>
    </lineage>
</organism>
<dbReference type="PANTHER" id="PTHR13281">
    <property type="entry name" value="TRANSMEMBRANE PROTEIN 70, MITOCHONDRIAL"/>
    <property type="match status" value="1"/>
</dbReference>
<feature type="compositionally biased region" description="Polar residues" evidence="1">
    <location>
        <begin position="69"/>
        <end position="80"/>
    </location>
</feature>
<evidence type="ECO:0000256" key="1">
    <source>
        <dbReference type="SAM" id="MobiDB-lite"/>
    </source>
</evidence>
<dbReference type="Pfam" id="PF06979">
    <property type="entry name" value="TMEM70"/>
    <property type="match status" value="1"/>
</dbReference>
<feature type="compositionally biased region" description="Basic and acidic residues" evidence="1">
    <location>
        <begin position="217"/>
        <end position="227"/>
    </location>
</feature>
<gene>
    <name evidence="3" type="ORF">Agabi119p4_2546</name>
</gene>
<dbReference type="GO" id="GO:0033615">
    <property type="term" value="P:mitochondrial proton-transporting ATP synthase complex assembly"/>
    <property type="evidence" value="ECO:0007669"/>
    <property type="project" value="TreeGrafter"/>
</dbReference>